<dbReference type="SUPFAM" id="SSF160544">
    <property type="entry name" value="EscU C-terminal domain-like"/>
    <property type="match status" value="1"/>
</dbReference>
<comment type="function">
    <text evidence="12 13">Required for formation of the rod structure in the basal body of the flagellar apparatus. Together with FliI and FliH, may constitute the export apparatus of flagellin.</text>
</comment>
<gene>
    <name evidence="15" type="primary">flhB_1</name>
    <name evidence="13" type="synonym">flhB</name>
    <name evidence="15" type="ORF">VTH8203_02303</name>
</gene>
<keyword evidence="5 13" id="KW-1003">Cell membrane</keyword>
<dbReference type="GO" id="GO:0044780">
    <property type="term" value="P:bacterial-type flagellum assembly"/>
    <property type="evidence" value="ECO:0007669"/>
    <property type="project" value="InterPro"/>
</dbReference>
<evidence type="ECO:0000313" key="16">
    <source>
        <dbReference type="Proteomes" id="UP000219336"/>
    </source>
</evidence>
<keyword evidence="15" id="KW-0969">Cilium</keyword>
<proteinExistence type="inferred from homology"/>
<feature type="transmembrane region" description="Helical" evidence="13">
    <location>
        <begin position="31"/>
        <end position="49"/>
    </location>
</feature>
<keyword evidence="15" id="KW-0282">Flagellum</keyword>
<keyword evidence="11 13" id="KW-1006">Bacterial flagellum protein export</keyword>
<organism evidence="15 16">
    <name type="scientific">Vibrio thalassae</name>
    <dbReference type="NCBI Taxonomy" id="1243014"/>
    <lineage>
        <taxon>Bacteria</taxon>
        <taxon>Pseudomonadati</taxon>
        <taxon>Pseudomonadota</taxon>
        <taxon>Gammaproteobacteria</taxon>
        <taxon>Vibrionales</taxon>
        <taxon>Vibrionaceae</taxon>
        <taxon>Vibrio</taxon>
    </lineage>
</organism>
<protein>
    <recommendedName>
        <fullName evidence="3 13">Flagellar biosynthetic protein FlhB</fullName>
    </recommendedName>
</protein>
<dbReference type="RefSeq" id="WP_096993830.1">
    <property type="nucleotide sequence ID" value="NZ_JBHSII010000001.1"/>
</dbReference>
<evidence type="ECO:0000256" key="11">
    <source>
        <dbReference type="ARBA" id="ARBA00023225"/>
    </source>
</evidence>
<feature type="region of interest" description="Disordered" evidence="14">
    <location>
        <begin position="1"/>
        <end position="25"/>
    </location>
</feature>
<dbReference type="Gene3D" id="3.40.1690.10">
    <property type="entry name" value="secretion proteins EscU"/>
    <property type="match status" value="1"/>
</dbReference>
<dbReference type="AlphaFoldDB" id="A0A240EJ19"/>
<evidence type="ECO:0000256" key="9">
    <source>
        <dbReference type="ARBA" id="ARBA00022989"/>
    </source>
</evidence>
<evidence type="ECO:0000256" key="4">
    <source>
        <dbReference type="ARBA" id="ARBA00022448"/>
    </source>
</evidence>
<keyword evidence="4 13" id="KW-0813">Transport</keyword>
<dbReference type="Pfam" id="PF01312">
    <property type="entry name" value="Bac_export_2"/>
    <property type="match status" value="1"/>
</dbReference>
<evidence type="ECO:0000256" key="5">
    <source>
        <dbReference type="ARBA" id="ARBA00022475"/>
    </source>
</evidence>
<dbReference type="PANTHER" id="PTHR30531:SF12">
    <property type="entry name" value="FLAGELLAR BIOSYNTHETIC PROTEIN FLHB"/>
    <property type="match status" value="1"/>
</dbReference>
<evidence type="ECO:0000256" key="10">
    <source>
        <dbReference type="ARBA" id="ARBA00023136"/>
    </source>
</evidence>
<comment type="subcellular location">
    <subcellularLocation>
        <location evidence="1">Cell membrane</location>
        <topology evidence="1">Multi-pass membrane protein</topology>
    </subcellularLocation>
</comment>
<dbReference type="InterPro" id="IPR029025">
    <property type="entry name" value="T3SS_substrate_exporter_C"/>
</dbReference>
<dbReference type="Gene3D" id="6.10.250.2080">
    <property type="match status" value="1"/>
</dbReference>
<sequence length="382" mass="43343">MSEHQDSGDKSEQPSQHKLSKARREGQVPRAKEFVSSITLISVVAYYVLNIDMIKQTFIELFLASFQFDTQTINHWMTSVELLGTALFSMVMLFFPLLIYQIIAAIFGSTLLGGWIFSPSLLTPKLEKISPIKGIKRIFSTQSVVELFKNVVKVTLFFSLLYWVISSYIAVITNLVSAHFDTVVFTVATITIEYLGYLLLVVVIFGLLDFPYQRHEFTKQMKMTKQEVKDEHKEQEGRPEVKARIRQIQTQNAKRGANERVPKANVVLTNPTQYAVALIYDLTQAEAPFVVAKGKDEVAVYIRELAAKHSVEVVESAALTRAIYNTTQIDQMVPNQLFVAIAHILTYVNQLKAWRQGQRSKPNGLPHFDIPKVWSDPNEPAE</sequence>
<keyword evidence="16" id="KW-1185">Reference proteome</keyword>
<dbReference type="Proteomes" id="UP000219336">
    <property type="component" value="Unassembled WGS sequence"/>
</dbReference>
<keyword evidence="10 13" id="KW-0472">Membrane</keyword>
<keyword evidence="7 13" id="KW-1005">Bacterial flagellum biogenesis</keyword>
<evidence type="ECO:0000256" key="7">
    <source>
        <dbReference type="ARBA" id="ARBA00022795"/>
    </source>
</evidence>
<feature type="compositionally biased region" description="Basic and acidic residues" evidence="14">
    <location>
        <begin position="1"/>
        <end position="12"/>
    </location>
</feature>
<evidence type="ECO:0000256" key="12">
    <source>
        <dbReference type="ARBA" id="ARBA00025078"/>
    </source>
</evidence>
<feature type="transmembrane region" description="Helical" evidence="13">
    <location>
        <begin position="86"/>
        <end position="117"/>
    </location>
</feature>
<feature type="transmembrane region" description="Helical" evidence="13">
    <location>
        <begin position="183"/>
        <end position="212"/>
    </location>
</feature>
<evidence type="ECO:0000256" key="8">
    <source>
        <dbReference type="ARBA" id="ARBA00022927"/>
    </source>
</evidence>
<evidence type="ECO:0000256" key="3">
    <source>
        <dbReference type="ARBA" id="ARBA00021622"/>
    </source>
</evidence>
<comment type="similarity">
    <text evidence="2 13">Belongs to the type III secretion exporter family.</text>
</comment>
<dbReference type="InterPro" id="IPR006136">
    <property type="entry name" value="FlhB"/>
</dbReference>
<evidence type="ECO:0000256" key="14">
    <source>
        <dbReference type="SAM" id="MobiDB-lite"/>
    </source>
</evidence>
<evidence type="ECO:0000256" key="2">
    <source>
        <dbReference type="ARBA" id="ARBA00010690"/>
    </source>
</evidence>
<evidence type="ECO:0000256" key="6">
    <source>
        <dbReference type="ARBA" id="ARBA00022692"/>
    </source>
</evidence>
<dbReference type="GO" id="GO:0009306">
    <property type="term" value="P:protein secretion"/>
    <property type="evidence" value="ECO:0007669"/>
    <property type="project" value="InterPro"/>
</dbReference>
<feature type="transmembrane region" description="Helical" evidence="13">
    <location>
        <begin position="156"/>
        <end position="177"/>
    </location>
</feature>
<dbReference type="NCBIfam" id="TIGR00328">
    <property type="entry name" value="flhB"/>
    <property type="match status" value="1"/>
</dbReference>
<dbReference type="InterPro" id="IPR006135">
    <property type="entry name" value="T3SS_substrate_exporter"/>
</dbReference>
<dbReference type="GO" id="GO:0005886">
    <property type="term" value="C:plasma membrane"/>
    <property type="evidence" value="ECO:0007669"/>
    <property type="project" value="UniProtKB-SubCell"/>
</dbReference>
<dbReference type="PANTHER" id="PTHR30531">
    <property type="entry name" value="FLAGELLAR BIOSYNTHETIC PROTEIN FLHB"/>
    <property type="match status" value="1"/>
</dbReference>
<dbReference type="EMBL" id="OANU01000031">
    <property type="protein sequence ID" value="SNX48682.1"/>
    <property type="molecule type" value="Genomic_DNA"/>
</dbReference>
<keyword evidence="9 13" id="KW-1133">Transmembrane helix</keyword>
<evidence type="ECO:0000313" key="15">
    <source>
        <dbReference type="EMBL" id="SNX48682.1"/>
    </source>
</evidence>
<dbReference type="PRINTS" id="PR00950">
    <property type="entry name" value="TYPE3IMSPROT"/>
</dbReference>
<evidence type="ECO:0000256" key="13">
    <source>
        <dbReference type="RuleBase" id="RU364091"/>
    </source>
</evidence>
<evidence type="ECO:0000256" key="1">
    <source>
        <dbReference type="ARBA" id="ARBA00004651"/>
    </source>
</evidence>
<name>A0A240EJ19_9VIBR</name>
<dbReference type="OrthoDB" id="9807950at2"/>
<keyword evidence="15" id="KW-0966">Cell projection</keyword>
<reference evidence="16" key="1">
    <citation type="submission" date="2016-06" db="EMBL/GenBank/DDBJ databases">
        <authorList>
            <person name="Rodrigo-Torres L."/>
            <person name="Arahal R.D."/>
            <person name="Lucena T."/>
        </authorList>
    </citation>
    <scope>NUCLEOTIDE SEQUENCE [LARGE SCALE GENOMIC DNA]</scope>
    <source>
        <strain evidence="16">CECT8203</strain>
    </source>
</reference>
<accession>A0A240EJ19</accession>
<feature type="region of interest" description="Disordered" evidence="14">
    <location>
        <begin position="360"/>
        <end position="382"/>
    </location>
</feature>
<keyword evidence="6 13" id="KW-0812">Transmembrane</keyword>
<keyword evidence="8 13" id="KW-0653">Protein transport</keyword>